<dbReference type="Proteomes" id="UP001302367">
    <property type="component" value="Chromosome 8"/>
</dbReference>
<feature type="region of interest" description="Disordered" evidence="1">
    <location>
        <begin position="25"/>
        <end position="52"/>
    </location>
</feature>
<dbReference type="EMBL" id="CP134191">
    <property type="protein sequence ID" value="WPB07445.1"/>
    <property type="molecule type" value="Genomic_DNA"/>
</dbReference>
<dbReference type="RefSeq" id="XP_065459557.1">
    <property type="nucleotide sequence ID" value="XM_065603485.1"/>
</dbReference>
<name>A0ABZ0P6P1_CERBT</name>
<protein>
    <submittedName>
        <fullName evidence="2">Uncharacterized protein</fullName>
    </submittedName>
</protein>
<keyword evidence="3" id="KW-1185">Reference proteome</keyword>
<feature type="compositionally biased region" description="Basic and acidic residues" evidence="1">
    <location>
        <begin position="25"/>
        <end position="36"/>
    </location>
</feature>
<sequence>MSPTVEARPQQTGKGKLEIEVKIDSEEEEALRKDSTFDPTPAMGFDGGGDVD</sequence>
<accession>A0ABZ0P6P1</accession>
<dbReference type="GeneID" id="90644800"/>
<evidence type="ECO:0000256" key="1">
    <source>
        <dbReference type="SAM" id="MobiDB-lite"/>
    </source>
</evidence>
<gene>
    <name evidence="2" type="ORF">RHO25_012106</name>
</gene>
<organism evidence="2 3">
    <name type="scientific">Cercospora beticola</name>
    <name type="common">Sugarbeet leaf spot fungus</name>
    <dbReference type="NCBI Taxonomy" id="122368"/>
    <lineage>
        <taxon>Eukaryota</taxon>
        <taxon>Fungi</taxon>
        <taxon>Dikarya</taxon>
        <taxon>Ascomycota</taxon>
        <taxon>Pezizomycotina</taxon>
        <taxon>Dothideomycetes</taxon>
        <taxon>Dothideomycetidae</taxon>
        <taxon>Mycosphaerellales</taxon>
        <taxon>Mycosphaerellaceae</taxon>
        <taxon>Cercospora</taxon>
    </lineage>
</organism>
<evidence type="ECO:0000313" key="3">
    <source>
        <dbReference type="Proteomes" id="UP001302367"/>
    </source>
</evidence>
<evidence type="ECO:0000313" key="2">
    <source>
        <dbReference type="EMBL" id="WPB07445.1"/>
    </source>
</evidence>
<proteinExistence type="predicted"/>
<reference evidence="2 3" key="1">
    <citation type="submission" date="2023-09" db="EMBL/GenBank/DDBJ databases">
        <title>Complete-Gapless Cercospora beticola genome.</title>
        <authorList>
            <person name="Wyatt N.A."/>
            <person name="Spanner R.E."/>
            <person name="Bolton M.D."/>
        </authorList>
    </citation>
    <scope>NUCLEOTIDE SEQUENCE [LARGE SCALE GENOMIC DNA]</scope>
    <source>
        <strain evidence="2">Cb09-40</strain>
    </source>
</reference>